<evidence type="ECO:0000313" key="2">
    <source>
        <dbReference type="Proteomes" id="UP000831880"/>
    </source>
</evidence>
<organism evidence="1 2">
    <name type="scientific">Halobacillus shinanisalinarum</name>
    <dbReference type="NCBI Taxonomy" id="2932258"/>
    <lineage>
        <taxon>Bacteria</taxon>
        <taxon>Bacillati</taxon>
        <taxon>Bacillota</taxon>
        <taxon>Bacilli</taxon>
        <taxon>Bacillales</taxon>
        <taxon>Bacillaceae</taxon>
        <taxon>Halobacillus</taxon>
    </lineage>
</organism>
<dbReference type="EMBL" id="CP095074">
    <property type="protein sequence ID" value="UOQ94377.1"/>
    <property type="molecule type" value="Genomic_DNA"/>
</dbReference>
<dbReference type="RefSeq" id="WP_244754039.1">
    <property type="nucleotide sequence ID" value="NZ_CP095074.1"/>
</dbReference>
<evidence type="ECO:0000313" key="1">
    <source>
        <dbReference type="EMBL" id="UOQ94377.1"/>
    </source>
</evidence>
<proteinExistence type="predicted"/>
<name>A0ABY4H1R2_9BACI</name>
<accession>A0ABY4H1R2</accession>
<keyword evidence="1" id="KW-0946">Virion</keyword>
<keyword evidence="1" id="KW-0167">Capsid protein</keyword>
<gene>
    <name evidence="1" type="ORF">MUO14_05320</name>
</gene>
<reference evidence="1 2" key="1">
    <citation type="submission" date="2022-04" db="EMBL/GenBank/DDBJ databases">
        <title>Halobacillus sp. isolated from saltern.</title>
        <authorList>
            <person name="Won M."/>
            <person name="Lee C.-M."/>
            <person name="Woen H.-Y."/>
            <person name="Kwon S.-W."/>
        </authorList>
    </citation>
    <scope>NUCLEOTIDE SEQUENCE [LARGE SCALE GENOMIC DNA]</scope>
    <source>
        <strain evidence="1 2">SSTM10-2</strain>
    </source>
</reference>
<keyword evidence="2" id="KW-1185">Reference proteome</keyword>
<dbReference type="Proteomes" id="UP000831880">
    <property type="component" value="Chromosome"/>
</dbReference>
<sequence length="119" mass="13619">MNPYHSGYVEVPPLLYSMKNPSSADAFGHHSFSHDNKWIALESHAASKSMAETNFTSALMMRDTNVRYAHIEMALQQITLQEGFAEVIKQRGWSFSPHVGVADQINTYQHFQTLFHEYN</sequence>
<protein>
    <submittedName>
        <fullName evidence="1">Spore coat protein</fullName>
    </submittedName>
</protein>